<keyword evidence="7" id="KW-0221">Differentiation</keyword>
<evidence type="ECO:0000259" key="10">
    <source>
        <dbReference type="PROSITE" id="PS50038"/>
    </source>
</evidence>
<organism evidence="11 12">
    <name type="scientific">Athene cunicularia</name>
    <name type="common">Burrowing owl</name>
    <name type="synonym">Speotyto cunicularia</name>
    <dbReference type="NCBI Taxonomy" id="194338"/>
    <lineage>
        <taxon>Eukaryota</taxon>
        <taxon>Metazoa</taxon>
        <taxon>Chordata</taxon>
        <taxon>Craniata</taxon>
        <taxon>Vertebrata</taxon>
        <taxon>Euteleostomi</taxon>
        <taxon>Archelosauria</taxon>
        <taxon>Archosauria</taxon>
        <taxon>Dinosauria</taxon>
        <taxon>Saurischia</taxon>
        <taxon>Theropoda</taxon>
        <taxon>Coelurosauria</taxon>
        <taxon>Aves</taxon>
        <taxon>Neognathae</taxon>
        <taxon>Neoaves</taxon>
        <taxon>Telluraves</taxon>
        <taxon>Strigiformes</taxon>
        <taxon>Strigidae</taxon>
        <taxon>Athene</taxon>
    </lineage>
</organism>
<dbReference type="GO" id="GO:0060070">
    <property type="term" value="P:canonical Wnt signaling pathway"/>
    <property type="evidence" value="ECO:0007669"/>
    <property type="project" value="TreeGrafter"/>
</dbReference>
<dbReference type="Pfam" id="PF01392">
    <property type="entry name" value="Fz"/>
    <property type="match status" value="1"/>
</dbReference>
<proteinExistence type="inferred from homology"/>
<name>A0A663NAH3_ATHCN</name>
<dbReference type="InterPro" id="IPR015526">
    <property type="entry name" value="Frizzled/SFRP"/>
</dbReference>
<evidence type="ECO:0000256" key="1">
    <source>
        <dbReference type="ARBA" id="ARBA00004613"/>
    </source>
</evidence>
<reference evidence="11" key="1">
    <citation type="submission" date="2025-08" db="UniProtKB">
        <authorList>
            <consortium name="Ensembl"/>
        </authorList>
    </citation>
    <scope>IDENTIFICATION</scope>
</reference>
<evidence type="ECO:0000256" key="2">
    <source>
        <dbReference type="ARBA" id="ARBA00010054"/>
    </source>
</evidence>
<dbReference type="InterPro" id="IPR020067">
    <property type="entry name" value="Frizzled_dom"/>
</dbReference>
<evidence type="ECO:0000256" key="7">
    <source>
        <dbReference type="ARBA" id="ARBA00022782"/>
    </source>
</evidence>
<keyword evidence="12" id="KW-1185">Reference proteome</keyword>
<feature type="domain" description="FZ" evidence="10">
    <location>
        <begin position="26"/>
        <end position="143"/>
    </location>
</feature>
<dbReference type="AlphaFoldDB" id="A0A663NAH3"/>
<dbReference type="GO" id="GO:0035567">
    <property type="term" value="P:non-canonical Wnt signaling pathway"/>
    <property type="evidence" value="ECO:0007669"/>
    <property type="project" value="TreeGrafter"/>
</dbReference>
<keyword evidence="5" id="KW-0879">Wnt signaling pathway</keyword>
<dbReference type="Proteomes" id="UP000472269">
    <property type="component" value="Unplaced"/>
</dbReference>
<evidence type="ECO:0000313" key="12">
    <source>
        <dbReference type="Proteomes" id="UP000472269"/>
    </source>
</evidence>
<dbReference type="GO" id="GO:0030154">
    <property type="term" value="P:cell differentiation"/>
    <property type="evidence" value="ECO:0007669"/>
    <property type="project" value="UniProtKB-KW"/>
</dbReference>
<feature type="disulfide bond" evidence="9">
    <location>
        <begin position="106"/>
        <end position="130"/>
    </location>
</feature>
<dbReference type="Ensembl" id="ENSACUT00000022153.1">
    <property type="protein sequence ID" value="ENSACUP00000020776.1"/>
    <property type="gene ID" value="ENSACUG00000013873.1"/>
</dbReference>
<evidence type="ECO:0000256" key="3">
    <source>
        <dbReference type="ARBA" id="ARBA00022473"/>
    </source>
</evidence>
<dbReference type="GO" id="GO:0017147">
    <property type="term" value="F:Wnt-protein binding"/>
    <property type="evidence" value="ECO:0007669"/>
    <property type="project" value="TreeGrafter"/>
</dbReference>
<keyword evidence="4" id="KW-0964">Secreted</keyword>
<dbReference type="PROSITE" id="PS50038">
    <property type="entry name" value="FZ"/>
    <property type="match status" value="1"/>
</dbReference>
<gene>
    <name evidence="11" type="primary">LOC113491304</name>
</gene>
<evidence type="ECO:0000313" key="11">
    <source>
        <dbReference type="Ensembl" id="ENSACUP00000020776.1"/>
    </source>
</evidence>
<feature type="disulfide bond" evidence="9">
    <location>
        <begin position="41"/>
        <end position="87"/>
    </location>
</feature>
<dbReference type="PANTHER" id="PTHR11309:SF11">
    <property type="entry name" value="SECRETED FRIZZLED-RELATED PROTEIN 2"/>
    <property type="match status" value="1"/>
</dbReference>
<comment type="subcellular location">
    <subcellularLocation>
        <location evidence="1">Secreted</location>
    </subcellularLocation>
</comment>
<dbReference type="InterPro" id="IPR036790">
    <property type="entry name" value="Frizzled_dom_sf"/>
</dbReference>
<sequence length="207" mass="23364">LGVYKPQGFQCAPALGGIVTTGFDIGLSTKCVVIPKEMDMCHKIGYSEMRLPNLMGHTSMAEVILKSTTWQHLTHTDCHPHVRTFLCSLFAPICLDTFIHPCRSMCVAVRESCAPVLTCHGHPWPDSLDCDRFPADEDMCLASLTKEYKYLDKGSWIVLEVFCDSNFGKSLLIWLLLKRLTSLLLKCFKNRIRISDSFCLNFKGLRV</sequence>
<evidence type="ECO:0000256" key="4">
    <source>
        <dbReference type="ARBA" id="ARBA00022525"/>
    </source>
</evidence>
<accession>A0A663NAH3</accession>
<keyword evidence="3" id="KW-0217">Developmental protein</keyword>
<dbReference type="SMART" id="SM00063">
    <property type="entry name" value="FRI"/>
    <property type="match status" value="1"/>
</dbReference>
<evidence type="ECO:0000256" key="5">
    <source>
        <dbReference type="ARBA" id="ARBA00022687"/>
    </source>
</evidence>
<dbReference type="FunFam" id="1.10.2000.10:FF:000001">
    <property type="entry name" value="secreted frizzled-related protein 2"/>
    <property type="match status" value="1"/>
</dbReference>
<protein>
    <recommendedName>
        <fullName evidence="10">FZ domain-containing protein</fullName>
    </recommendedName>
</protein>
<comment type="similarity">
    <text evidence="2">Belongs to the secreted frizzled-related protein (sFRP) family.</text>
</comment>
<dbReference type="PANTHER" id="PTHR11309">
    <property type="entry name" value="FRIZZLED"/>
    <property type="match status" value="1"/>
</dbReference>
<dbReference type="Gene3D" id="1.10.2000.10">
    <property type="entry name" value="Frizzled cysteine-rich domain"/>
    <property type="match status" value="1"/>
</dbReference>
<evidence type="ECO:0000256" key="8">
    <source>
        <dbReference type="ARBA" id="ARBA00023157"/>
    </source>
</evidence>
<dbReference type="SUPFAM" id="SSF63501">
    <property type="entry name" value="Frizzled cysteine-rich domain"/>
    <property type="match status" value="1"/>
</dbReference>
<keyword evidence="8 9" id="KW-1015">Disulfide bond</keyword>
<reference evidence="11" key="2">
    <citation type="submission" date="2025-09" db="UniProtKB">
        <authorList>
            <consortium name="Ensembl"/>
        </authorList>
    </citation>
    <scope>IDENTIFICATION</scope>
</reference>
<evidence type="ECO:0000256" key="9">
    <source>
        <dbReference type="PROSITE-ProRule" id="PRU00090"/>
    </source>
</evidence>
<keyword evidence="6" id="KW-0732">Signal</keyword>
<evidence type="ECO:0000256" key="6">
    <source>
        <dbReference type="ARBA" id="ARBA00022729"/>
    </source>
</evidence>
<dbReference type="GO" id="GO:0005615">
    <property type="term" value="C:extracellular space"/>
    <property type="evidence" value="ECO:0007669"/>
    <property type="project" value="TreeGrafter"/>
</dbReference>
<comment type="caution">
    <text evidence="9">Lacks conserved residue(s) required for the propagation of feature annotation.</text>
</comment>